<evidence type="ECO:0000313" key="18">
    <source>
        <dbReference type="EMBL" id="KAK4515318.1"/>
    </source>
</evidence>
<reference evidence="18 19" key="1">
    <citation type="submission" date="2022-11" db="EMBL/GenBank/DDBJ databases">
        <title>Mucor velutinosus strain NIH1002 WGS.</title>
        <authorList>
            <person name="Subramanian P."/>
            <person name="Mullikin J.C."/>
            <person name="Segre J.A."/>
            <person name="Zelazny A.M."/>
        </authorList>
    </citation>
    <scope>NUCLEOTIDE SEQUENCE [LARGE SCALE GENOMIC DNA]</scope>
    <source>
        <strain evidence="18 19">NIH1002</strain>
    </source>
</reference>
<evidence type="ECO:0000256" key="12">
    <source>
        <dbReference type="ARBA" id="ARBA00023180"/>
    </source>
</evidence>
<feature type="transmembrane region" description="Helical" evidence="15">
    <location>
        <begin position="631"/>
        <end position="649"/>
    </location>
</feature>
<evidence type="ECO:0000256" key="6">
    <source>
        <dbReference type="ARBA" id="ARBA00022679"/>
    </source>
</evidence>
<feature type="domain" description="MIR" evidence="17">
    <location>
        <begin position="329"/>
        <end position="383"/>
    </location>
</feature>
<dbReference type="SUPFAM" id="SSF82109">
    <property type="entry name" value="MIR domain"/>
    <property type="match status" value="1"/>
</dbReference>
<feature type="transmembrane region" description="Helical" evidence="15">
    <location>
        <begin position="189"/>
        <end position="209"/>
    </location>
</feature>
<keyword evidence="7 15" id="KW-0812">Transmembrane</keyword>
<dbReference type="PANTHER" id="PTHR10050">
    <property type="entry name" value="DOLICHYL-PHOSPHATE-MANNOSE--PROTEIN MANNOSYLTRANSFERASE"/>
    <property type="match status" value="1"/>
</dbReference>
<evidence type="ECO:0000256" key="11">
    <source>
        <dbReference type="ARBA" id="ARBA00023136"/>
    </source>
</evidence>
<feature type="transmembrane region" description="Helical" evidence="15">
    <location>
        <begin position="655"/>
        <end position="674"/>
    </location>
</feature>
<dbReference type="Gene3D" id="2.80.10.50">
    <property type="match status" value="1"/>
</dbReference>
<keyword evidence="10 15" id="KW-1133">Transmembrane helix</keyword>
<feature type="transmembrane region" description="Helical" evidence="15">
    <location>
        <begin position="589"/>
        <end position="611"/>
    </location>
</feature>
<comment type="caution">
    <text evidence="18">The sequence shown here is derived from an EMBL/GenBank/DDBJ whole genome shotgun (WGS) entry which is preliminary data.</text>
</comment>
<dbReference type="Proteomes" id="UP001304243">
    <property type="component" value="Unassembled WGS sequence"/>
</dbReference>
<keyword evidence="6 15" id="KW-0808">Transferase</keyword>
<dbReference type="RefSeq" id="XP_064681984.1">
    <property type="nucleotide sequence ID" value="XM_064829482.1"/>
</dbReference>
<keyword evidence="9 15" id="KW-0256">Endoplasmic reticulum</keyword>
<evidence type="ECO:0000256" key="5">
    <source>
        <dbReference type="ARBA" id="ARBA00022676"/>
    </source>
</evidence>
<evidence type="ECO:0000256" key="4">
    <source>
        <dbReference type="ARBA" id="ARBA00012839"/>
    </source>
</evidence>
<dbReference type="InterPro" id="IPR003342">
    <property type="entry name" value="ArnT-like_N"/>
</dbReference>
<evidence type="ECO:0000256" key="9">
    <source>
        <dbReference type="ARBA" id="ARBA00022824"/>
    </source>
</evidence>
<evidence type="ECO:0000256" key="15">
    <source>
        <dbReference type="RuleBase" id="RU367007"/>
    </source>
</evidence>
<evidence type="ECO:0000256" key="1">
    <source>
        <dbReference type="ARBA" id="ARBA00004477"/>
    </source>
</evidence>
<keyword evidence="5 15" id="KW-0328">Glycosyltransferase</keyword>
<evidence type="ECO:0000256" key="3">
    <source>
        <dbReference type="ARBA" id="ARBA00007222"/>
    </source>
</evidence>
<feature type="transmembrane region" description="Helical" evidence="15">
    <location>
        <begin position="275"/>
        <end position="294"/>
    </location>
</feature>
<name>A0AAN7HZU5_9FUNG</name>
<feature type="domain" description="MIR" evidence="17">
    <location>
        <begin position="391"/>
        <end position="450"/>
    </location>
</feature>
<dbReference type="Pfam" id="PF02366">
    <property type="entry name" value="PMT"/>
    <property type="match status" value="1"/>
</dbReference>
<dbReference type="InterPro" id="IPR027005">
    <property type="entry name" value="PMT-like"/>
</dbReference>
<dbReference type="InterPro" id="IPR036300">
    <property type="entry name" value="MIR_dom_sf"/>
</dbReference>
<comment type="function">
    <text evidence="15">Transfers mannose from Dol-P-mannose to Ser or Thr residues on proteins.</text>
</comment>
<comment type="catalytic activity">
    <reaction evidence="13 15">
        <text>a di-trans,poly-cis-dolichyl beta-D-mannosyl phosphate + L-threonyl-[protein] = 3-O-(alpha-D-mannosyl)-L-threonyl-[protein] + a di-trans,poly-cis-dolichyl phosphate + H(+)</text>
        <dbReference type="Rhea" id="RHEA:53396"/>
        <dbReference type="Rhea" id="RHEA-COMP:11060"/>
        <dbReference type="Rhea" id="RHEA-COMP:13547"/>
        <dbReference type="Rhea" id="RHEA-COMP:19498"/>
        <dbReference type="Rhea" id="RHEA-COMP:19501"/>
        <dbReference type="ChEBI" id="CHEBI:15378"/>
        <dbReference type="ChEBI" id="CHEBI:30013"/>
        <dbReference type="ChEBI" id="CHEBI:57683"/>
        <dbReference type="ChEBI" id="CHEBI:58211"/>
        <dbReference type="ChEBI" id="CHEBI:137323"/>
        <dbReference type="EC" id="2.4.1.109"/>
    </reaction>
</comment>
<evidence type="ECO:0000259" key="17">
    <source>
        <dbReference type="PROSITE" id="PS50919"/>
    </source>
</evidence>
<evidence type="ECO:0000256" key="13">
    <source>
        <dbReference type="ARBA" id="ARBA00045085"/>
    </source>
</evidence>
<dbReference type="Pfam" id="PF16192">
    <property type="entry name" value="PMT_4TMC"/>
    <property type="match status" value="1"/>
</dbReference>
<dbReference type="PANTHER" id="PTHR10050:SF50">
    <property type="entry name" value="DOLICHYL-PHOSPHATE-MANNOSE--PROTEIN MANNOSYLTRANSFERASE 1-RELATED"/>
    <property type="match status" value="1"/>
</dbReference>
<keyword evidence="8" id="KW-0677">Repeat</keyword>
<feature type="transmembrane region" description="Helical" evidence="15">
    <location>
        <begin position="164"/>
        <end position="182"/>
    </location>
</feature>
<dbReference type="GO" id="GO:0004169">
    <property type="term" value="F:dolichyl-phosphate-mannose-protein mannosyltransferase activity"/>
    <property type="evidence" value="ECO:0007669"/>
    <property type="project" value="UniProtKB-UniRule"/>
</dbReference>
<protein>
    <recommendedName>
        <fullName evidence="4 15">Dolichyl-phosphate-mannose--protein mannosyltransferase</fullName>
        <ecNumber evidence="4 15">2.4.1.109</ecNumber>
    </recommendedName>
</protein>
<keyword evidence="12" id="KW-0325">Glycoprotein</keyword>
<comment type="subcellular location">
    <subcellularLocation>
        <location evidence="1 15">Endoplasmic reticulum membrane</location>
        <topology evidence="1 15">Multi-pass membrane protein</topology>
    </subcellularLocation>
</comment>
<keyword evidence="19" id="KW-1185">Reference proteome</keyword>
<evidence type="ECO:0000256" key="14">
    <source>
        <dbReference type="ARBA" id="ARBA00045102"/>
    </source>
</evidence>
<dbReference type="AlphaFoldDB" id="A0AAN7HZU5"/>
<dbReference type="Pfam" id="PF02815">
    <property type="entry name" value="MIR"/>
    <property type="match status" value="1"/>
</dbReference>
<sequence length="828" mass="94947">MSTSTGALFSNKNQLKRRHREYDLDGSDTTAKHVDSKYRKTDKSAVHYKQDWCLSILLTVWTGYIRLWKLAQPSSVVFDEVHFGGFAAKYINREFFMDVHPPLAKMMITWAAMVAGFDGKFDFKGIGSDYLEPKVPYVQIRAFCALYGILVVPIAYWTMRSCGFSIPTAVLTALLLCYENGLVTNNRLILLDSILLYFTAFTMLMWFNFGKHRKDAFSVWWWIWLTMTGVGLGATVSCKWVGLLTIATIGLAVMHELWNIWGDEKVSKCTFVKHLFARAICLIVIPLTIYIGLFKVHFDMLPLSGKGDAAMSSEFQTSLTGYRFPKSTQADVLYGSKITMNHLAYRGGYLHSHEHQYPGGSKQQQVTVYSHVDEQNEWIIEKVDTANFSAPEFVKNGDIVRLLHAKTHRRLHTHNIRPMTNDKKYQYEVSAYGFQGFEGDSNDNWRVEIIYSGSDAAAGDRLRARRSQFRLISTTQHCALYSRKYKLPDWAYGQQEVTCMKDALYPRSLWRIETSQSSLLPENTEMIEYETKSFLSKVWELNKVMWRVNAGLSASHKFASRPKDWPMLRRGISFWTKNNRKIYLLGNPLVFWGSTFCVVAYVALKCILWILEKRQMSVDFFGGQWPKYDAAASLLFVSWAMHYFPFNLFGRQLFLHHYMPALYMAVLLMGVFFEMLTRKASAKVRWALVVMITFAIIYVYRIFLPITYGEPWSTSKCLEATWRPTWDMSCQWYDPKPKKTITAAVKPKPKPKPKPTETASAEQQDMAVEIPNVADNVEHQDQVRSPAGAIKKASVNNKMDVSSDKMGTVDPKLNTPATSNKKALSDLD</sequence>
<feature type="transmembrane region" description="Helical" evidence="15">
    <location>
        <begin position="221"/>
        <end position="254"/>
    </location>
</feature>
<evidence type="ECO:0000256" key="16">
    <source>
        <dbReference type="SAM" id="MobiDB-lite"/>
    </source>
</evidence>
<dbReference type="GeneID" id="89953948"/>
<organism evidence="18 19">
    <name type="scientific">Mucor velutinosus</name>
    <dbReference type="NCBI Taxonomy" id="708070"/>
    <lineage>
        <taxon>Eukaryota</taxon>
        <taxon>Fungi</taxon>
        <taxon>Fungi incertae sedis</taxon>
        <taxon>Mucoromycota</taxon>
        <taxon>Mucoromycotina</taxon>
        <taxon>Mucoromycetes</taxon>
        <taxon>Mucorales</taxon>
        <taxon>Mucorineae</taxon>
        <taxon>Mucoraceae</taxon>
        <taxon>Mucor</taxon>
    </lineage>
</organism>
<accession>A0AAN7HZU5</accession>
<evidence type="ECO:0000256" key="2">
    <source>
        <dbReference type="ARBA" id="ARBA00004922"/>
    </source>
</evidence>
<comment type="catalytic activity">
    <reaction evidence="14 15">
        <text>a di-trans,poly-cis-dolichyl beta-D-mannosyl phosphate + L-seryl-[protein] = 3-O-(alpha-D-mannosyl)-L-seryl-[protein] + a di-trans,poly-cis-dolichyl phosphate + H(+)</text>
        <dbReference type="Rhea" id="RHEA:17377"/>
        <dbReference type="Rhea" id="RHEA-COMP:9863"/>
        <dbReference type="Rhea" id="RHEA-COMP:13546"/>
        <dbReference type="Rhea" id="RHEA-COMP:19498"/>
        <dbReference type="Rhea" id="RHEA-COMP:19501"/>
        <dbReference type="ChEBI" id="CHEBI:15378"/>
        <dbReference type="ChEBI" id="CHEBI:29999"/>
        <dbReference type="ChEBI" id="CHEBI:57683"/>
        <dbReference type="ChEBI" id="CHEBI:58211"/>
        <dbReference type="ChEBI" id="CHEBI:137321"/>
        <dbReference type="EC" id="2.4.1.109"/>
    </reaction>
</comment>
<comment type="pathway">
    <text evidence="2 15">Protein modification; protein glycosylation.</text>
</comment>
<dbReference type="EC" id="2.4.1.109" evidence="4 15"/>
<feature type="domain" description="MIR" evidence="17">
    <location>
        <begin position="459"/>
        <end position="515"/>
    </location>
</feature>
<comment type="similarity">
    <text evidence="3 15">Belongs to the glycosyltransferase 39 family.</text>
</comment>
<dbReference type="GO" id="GO:0005789">
    <property type="term" value="C:endoplasmic reticulum membrane"/>
    <property type="evidence" value="ECO:0007669"/>
    <property type="project" value="UniProtKB-SubCell"/>
</dbReference>
<evidence type="ECO:0000256" key="7">
    <source>
        <dbReference type="ARBA" id="ARBA00022692"/>
    </source>
</evidence>
<feature type="region of interest" description="Disordered" evidence="16">
    <location>
        <begin position="743"/>
        <end position="828"/>
    </location>
</feature>
<evidence type="ECO:0000256" key="8">
    <source>
        <dbReference type="ARBA" id="ARBA00022737"/>
    </source>
</evidence>
<keyword evidence="11 15" id="KW-0472">Membrane</keyword>
<proteinExistence type="inferred from homology"/>
<dbReference type="PROSITE" id="PS50919">
    <property type="entry name" value="MIR"/>
    <property type="match status" value="3"/>
</dbReference>
<evidence type="ECO:0000256" key="10">
    <source>
        <dbReference type="ARBA" id="ARBA00022989"/>
    </source>
</evidence>
<dbReference type="EMBL" id="JASEJX010000014">
    <property type="protein sequence ID" value="KAK4515318.1"/>
    <property type="molecule type" value="Genomic_DNA"/>
</dbReference>
<dbReference type="InterPro" id="IPR032421">
    <property type="entry name" value="PMT_4TMC"/>
</dbReference>
<dbReference type="SMART" id="SM00472">
    <property type="entry name" value="MIR"/>
    <property type="match status" value="3"/>
</dbReference>
<feature type="transmembrane region" description="Helical" evidence="15">
    <location>
        <begin position="140"/>
        <end position="158"/>
    </location>
</feature>
<feature type="transmembrane region" description="Helical" evidence="15">
    <location>
        <begin position="686"/>
        <end position="708"/>
    </location>
</feature>
<dbReference type="InterPro" id="IPR016093">
    <property type="entry name" value="MIR_motif"/>
</dbReference>
<gene>
    <name evidence="18" type="ORF">ATC70_010262</name>
</gene>
<evidence type="ECO:0000313" key="19">
    <source>
        <dbReference type="Proteomes" id="UP001304243"/>
    </source>
</evidence>